<comment type="pathway">
    <text evidence="1">Metabolic intermediate biosynthesis; chorismate biosynthesis; chorismate from D-erythrose 4-phosphate and phosphoenolpyruvate: step 4/7.</text>
</comment>
<dbReference type="SUPFAM" id="SSF53223">
    <property type="entry name" value="Aminoacid dehydrogenase-like, N-terminal domain"/>
    <property type="match status" value="1"/>
</dbReference>
<organism evidence="8 9">
    <name type="scientific">Gordonia iterans</name>
    <dbReference type="NCBI Taxonomy" id="1004901"/>
    <lineage>
        <taxon>Bacteria</taxon>
        <taxon>Bacillati</taxon>
        <taxon>Actinomycetota</taxon>
        <taxon>Actinomycetes</taxon>
        <taxon>Mycobacteriales</taxon>
        <taxon>Gordoniaceae</taxon>
        <taxon>Gordonia</taxon>
    </lineage>
</organism>
<dbReference type="EMBL" id="CP027433">
    <property type="protein sequence ID" value="AVM00592.1"/>
    <property type="molecule type" value="Genomic_DNA"/>
</dbReference>
<dbReference type="Pfam" id="PF08501">
    <property type="entry name" value="Shikimate_dh_N"/>
    <property type="match status" value="1"/>
</dbReference>
<dbReference type="Gene3D" id="3.40.50.720">
    <property type="entry name" value="NAD(P)-binding Rossmann-like Domain"/>
    <property type="match status" value="1"/>
</dbReference>
<evidence type="ECO:0000313" key="8">
    <source>
        <dbReference type="EMBL" id="AVM00592.1"/>
    </source>
</evidence>
<accession>A0A2S0KFW9</accession>
<dbReference type="InterPro" id="IPR006151">
    <property type="entry name" value="Shikm_DH/Glu-tRNA_Rdtase"/>
</dbReference>
<dbReference type="NCBIfam" id="NF001311">
    <property type="entry name" value="PRK00258.1-3"/>
    <property type="match status" value="1"/>
</dbReference>
<evidence type="ECO:0000256" key="4">
    <source>
        <dbReference type="ARBA" id="ARBA00049442"/>
    </source>
</evidence>
<dbReference type="GO" id="GO:0009423">
    <property type="term" value="P:chorismate biosynthetic process"/>
    <property type="evidence" value="ECO:0007669"/>
    <property type="project" value="UniProtKB-UniPathway"/>
</dbReference>
<dbReference type="InterPro" id="IPR041121">
    <property type="entry name" value="SDH_C"/>
</dbReference>
<dbReference type="PANTHER" id="PTHR21089">
    <property type="entry name" value="SHIKIMATE DEHYDROGENASE"/>
    <property type="match status" value="1"/>
</dbReference>
<dbReference type="InterPro" id="IPR010110">
    <property type="entry name" value="Shikimate_DH_AroM-type"/>
</dbReference>
<evidence type="ECO:0000256" key="1">
    <source>
        <dbReference type="ARBA" id="ARBA00004871"/>
    </source>
</evidence>
<dbReference type="RefSeq" id="WP_105942308.1">
    <property type="nucleotide sequence ID" value="NZ_CP027433.1"/>
</dbReference>
<dbReference type="Pfam" id="PF18317">
    <property type="entry name" value="SDH_C"/>
    <property type="match status" value="1"/>
</dbReference>
<sequence length="283" mass="28777">MAPGAAGPGIVRDGPRRAAVLGTPVGHSRSPDLHRAAYAALGLDGWTYDALETTAEELPSRVAAAGPEWAGFSVTMPGKIAALEFADERTARAELIGSANTLVRLPDGRWRADCTDVDGMTGALAEARVPADASSAVIVGAGGTALPTLAALSEWGVGKVTIVARSAARAAGAVDLAGRLGVECRVVGFEDGPPLREAVDRADVVVSTVPAGATAPIVSSLRGAERLVDVIYDPWPTPLASAIRDAGGVVVGGLTMLLNQAYSQVEQFTGLPAPRAAMAAALR</sequence>
<keyword evidence="3" id="KW-0057">Aromatic amino acid biosynthesis</keyword>
<evidence type="ECO:0000313" key="9">
    <source>
        <dbReference type="Proteomes" id="UP000239814"/>
    </source>
</evidence>
<dbReference type="Pfam" id="PF01488">
    <property type="entry name" value="Shikimate_DH"/>
    <property type="match status" value="1"/>
</dbReference>
<dbReference type="InterPro" id="IPR013708">
    <property type="entry name" value="Shikimate_DH-bd_N"/>
</dbReference>
<dbReference type="KEGG" id="git:C6V83_10240"/>
<feature type="domain" description="Quinate/shikimate 5-dehydrogenase/glutamyl-tRNA reductase" evidence="5">
    <location>
        <begin position="125"/>
        <end position="218"/>
    </location>
</feature>
<comment type="catalytic activity">
    <reaction evidence="4">
        <text>shikimate + NADP(+) = 3-dehydroshikimate + NADPH + H(+)</text>
        <dbReference type="Rhea" id="RHEA:17737"/>
        <dbReference type="ChEBI" id="CHEBI:15378"/>
        <dbReference type="ChEBI" id="CHEBI:16630"/>
        <dbReference type="ChEBI" id="CHEBI:36208"/>
        <dbReference type="ChEBI" id="CHEBI:57783"/>
        <dbReference type="ChEBI" id="CHEBI:58349"/>
        <dbReference type="EC" id="1.1.1.25"/>
    </reaction>
</comment>
<dbReference type="PANTHER" id="PTHR21089:SF1">
    <property type="entry name" value="BIFUNCTIONAL 3-DEHYDROQUINATE DEHYDRATASE_SHIKIMATE DEHYDROGENASE, CHLOROPLASTIC"/>
    <property type="match status" value="1"/>
</dbReference>
<dbReference type="AlphaFoldDB" id="A0A2S0KFW9"/>
<dbReference type="FunFam" id="3.40.50.10860:FF:000018">
    <property type="entry name" value="Shikimate 5-dehydrogenase AroE"/>
    <property type="match status" value="1"/>
</dbReference>
<dbReference type="GO" id="GO:0050661">
    <property type="term" value="F:NADP binding"/>
    <property type="evidence" value="ECO:0007669"/>
    <property type="project" value="TreeGrafter"/>
</dbReference>
<dbReference type="SUPFAM" id="SSF51735">
    <property type="entry name" value="NAD(P)-binding Rossmann-fold domains"/>
    <property type="match status" value="1"/>
</dbReference>
<evidence type="ECO:0000256" key="2">
    <source>
        <dbReference type="ARBA" id="ARBA00012962"/>
    </source>
</evidence>
<dbReference type="GO" id="GO:0009073">
    <property type="term" value="P:aromatic amino acid family biosynthetic process"/>
    <property type="evidence" value="ECO:0007669"/>
    <property type="project" value="UniProtKB-KW"/>
</dbReference>
<feature type="domain" description="SDH C-terminal" evidence="7">
    <location>
        <begin position="253"/>
        <end position="283"/>
    </location>
</feature>
<dbReference type="GO" id="GO:0004764">
    <property type="term" value="F:shikimate 3-dehydrogenase (NADP+) activity"/>
    <property type="evidence" value="ECO:0007669"/>
    <property type="project" value="UniProtKB-EC"/>
</dbReference>
<dbReference type="OrthoDB" id="9776868at2"/>
<dbReference type="InterPro" id="IPR022893">
    <property type="entry name" value="Shikimate_DH_fam"/>
</dbReference>
<dbReference type="NCBIfam" id="TIGR01809">
    <property type="entry name" value="Shik-DH-AROM"/>
    <property type="match status" value="1"/>
</dbReference>
<dbReference type="EC" id="1.1.1.25" evidence="2"/>
<dbReference type="CDD" id="cd01065">
    <property type="entry name" value="NAD_bind_Shikimate_DH"/>
    <property type="match status" value="1"/>
</dbReference>
<reference evidence="8 9" key="1">
    <citation type="submission" date="2018-03" db="EMBL/GenBank/DDBJ databases">
        <title>Characteristics and genome of n-alkane degrading marine bacteria Gordonia iterans isolated from crude oil contaminated in Tae-an, South Korea.</title>
        <authorList>
            <person name="Lee S.-S."/>
            <person name="Kim H."/>
        </authorList>
    </citation>
    <scope>NUCLEOTIDE SEQUENCE [LARGE SCALE GENOMIC DNA]</scope>
    <source>
        <strain evidence="8 9">Co17</strain>
    </source>
</reference>
<dbReference type="Gene3D" id="3.40.50.10860">
    <property type="entry name" value="Leucine Dehydrogenase, chain A, domain 1"/>
    <property type="match status" value="1"/>
</dbReference>
<evidence type="ECO:0000259" key="7">
    <source>
        <dbReference type="Pfam" id="PF18317"/>
    </source>
</evidence>
<dbReference type="InterPro" id="IPR046346">
    <property type="entry name" value="Aminoacid_DH-like_N_sf"/>
</dbReference>
<evidence type="ECO:0000259" key="6">
    <source>
        <dbReference type="Pfam" id="PF08501"/>
    </source>
</evidence>
<feature type="domain" description="Shikimate dehydrogenase substrate binding N-terminal" evidence="6">
    <location>
        <begin position="20"/>
        <end position="102"/>
    </location>
</feature>
<gene>
    <name evidence="8" type="ORF">C6V83_10240</name>
</gene>
<proteinExistence type="predicted"/>
<dbReference type="InterPro" id="IPR036291">
    <property type="entry name" value="NAD(P)-bd_dom_sf"/>
</dbReference>
<dbReference type="GO" id="GO:0019632">
    <property type="term" value="P:shikimate metabolic process"/>
    <property type="evidence" value="ECO:0007669"/>
    <property type="project" value="TreeGrafter"/>
</dbReference>
<protein>
    <recommendedName>
        <fullName evidence="2">shikimate dehydrogenase (NADP(+))</fullName>
        <ecNumber evidence="2">1.1.1.25</ecNumber>
    </recommendedName>
</protein>
<keyword evidence="3" id="KW-0028">Amino-acid biosynthesis</keyword>
<dbReference type="UniPathway" id="UPA00053">
    <property type="reaction ID" value="UER00087"/>
</dbReference>
<keyword evidence="9" id="KW-1185">Reference proteome</keyword>
<evidence type="ECO:0000259" key="5">
    <source>
        <dbReference type="Pfam" id="PF01488"/>
    </source>
</evidence>
<dbReference type="Proteomes" id="UP000239814">
    <property type="component" value="Chromosome"/>
</dbReference>
<name>A0A2S0KFW9_9ACTN</name>
<evidence type="ECO:0000256" key="3">
    <source>
        <dbReference type="ARBA" id="ARBA00023141"/>
    </source>
</evidence>
<dbReference type="GO" id="GO:0005829">
    <property type="term" value="C:cytosol"/>
    <property type="evidence" value="ECO:0007669"/>
    <property type="project" value="TreeGrafter"/>
</dbReference>